<evidence type="ECO:0000313" key="3">
    <source>
        <dbReference type="Proteomes" id="UP001432322"/>
    </source>
</evidence>
<accession>A0AAV5WGU7</accession>
<dbReference type="AlphaFoldDB" id="A0AAV5WGU7"/>
<name>A0AAV5WGU7_9BILA</name>
<dbReference type="EMBL" id="BTSY01000005">
    <property type="protein sequence ID" value="GMT29969.1"/>
    <property type="molecule type" value="Genomic_DNA"/>
</dbReference>
<feature type="region of interest" description="Disordered" evidence="1">
    <location>
        <begin position="1"/>
        <end position="35"/>
    </location>
</feature>
<protein>
    <submittedName>
        <fullName evidence="2">Uncharacterized protein</fullName>
    </submittedName>
</protein>
<evidence type="ECO:0000313" key="2">
    <source>
        <dbReference type="EMBL" id="GMT29969.1"/>
    </source>
</evidence>
<dbReference type="Proteomes" id="UP001432322">
    <property type="component" value="Unassembled WGS sequence"/>
</dbReference>
<comment type="caution">
    <text evidence="2">The sequence shown here is derived from an EMBL/GenBank/DDBJ whole genome shotgun (WGS) entry which is preliminary data.</text>
</comment>
<keyword evidence="3" id="KW-1185">Reference proteome</keyword>
<reference evidence="2" key="1">
    <citation type="submission" date="2023-10" db="EMBL/GenBank/DDBJ databases">
        <title>Genome assembly of Pristionchus species.</title>
        <authorList>
            <person name="Yoshida K."/>
            <person name="Sommer R.J."/>
        </authorList>
    </citation>
    <scope>NUCLEOTIDE SEQUENCE</scope>
    <source>
        <strain evidence="2">RS5133</strain>
    </source>
</reference>
<feature type="compositionally biased region" description="Polar residues" evidence="1">
    <location>
        <begin position="1"/>
        <end position="14"/>
    </location>
</feature>
<gene>
    <name evidence="2" type="ORF">PFISCL1PPCAC_21266</name>
</gene>
<organism evidence="2 3">
    <name type="scientific">Pristionchus fissidentatus</name>
    <dbReference type="NCBI Taxonomy" id="1538716"/>
    <lineage>
        <taxon>Eukaryota</taxon>
        <taxon>Metazoa</taxon>
        <taxon>Ecdysozoa</taxon>
        <taxon>Nematoda</taxon>
        <taxon>Chromadorea</taxon>
        <taxon>Rhabditida</taxon>
        <taxon>Rhabditina</taxon>
        <taxon>Diplogasteromorpha</taxon>
        <taxon>Diplogasteroidea</taxon>
        <taxon>Neodiplogasteridae</taxon>
        <taxon>Pristionchus</taxon>
    </lineage>
</organism>
<proteinExistence type="predicted"/>
<sequence length="210" mass="24522">MLQMPDSINLSVVSGKNEEEEKNQQAEASFESMTNEQKIAFLTEKVKQLREDNERLEKEKEKAKSMAATHDENIDKVRPTVRKQRDEFERMMKLLTEDRDKQRALTDAAHKELKAVKSDIRVRRWWCGILNAETQRIEEKISSVVWSLGGKEGQVAMAYRVRNELIALRHVDWQRLIVRAICVSLRTTGIRRNLLDMVTVDAMRVSVRRD</sequence>
<evidence type="ECO:0000256" key="1">
    <source>
        <dbReference type="SAM" id="MobiDB-lite"/>
    </source>
</evidence>